<reference evidence="1 2" key="1">
    <citation type="submission" date="2024-03" db="EMBL/GenBank/DDBJ databases">
        <authorList>
            <person name="Gkanogiannis A."/>
            <person name="Becerra Lopez-Lavalle L."/>
        </authorList>
    </citation>
    <scope>NUCLEOTIDE SEQUENCE [LARGE SCALE GENOMIC DNA]</scope>
</reference>
<sequence length="71" mass="7334">MAGDVAVGVLSGVPAPLFGLPSMAAHKFSDLMGDPSAYGSQDLSFSNTLPDPSALRDVTYVAYNSLRGNSE</sequence>
<accession>A0ABP0Z881</accession>
<dbReference type="EMBL" id="OZ021743">
    <property type="protein sequence ID" value="CAK9328997.1"/>
    <property type="molecule type" value="Genomic_DNA"/>
</dbReference>
<gene>
    <name evidence="1" type="ORF">CITCOLO1_LOCUS21432</name>
</gene>
<organism evidence="1 2">
    <name type="scientific">Citrullus colocynthis</name>
    <name type="common">colocynth</name>
    <dbReference type="NCBI Taxonomy" id="252529"/>
    <lineage>
        <taxon>Eukaryota</taxon>
        <taxon>Viridiplantae</taxon>
        <taxon>Streptophyta</taxon>
        <taxon>Embryophyta</taxon>
        <taxon>Tracheophyta</taxon>
        <taxon>Spermatophyta</taxon>
        <taxon>Magnoliopsida</taxon>
        <taxon>eudicotyledons</taxon>
        <taxon>Gunneridae</taxon>
        <taxon>Pentapetalae</taxon>
        <taxon>rosids</taxon>
        <taxon>fabids</taxon>
        <taxon>Cucurbitales</taxon>
        <taxon>Cucurbitaceae</taxon>
        <taxon>Benincaseae</taxon>
        <taxon>Citrullus</taxon>
    </lineage>
</organism>
<keyword evidence="2" id="KW-1185">Reference proteome</keyword>
<evidence type="ECO:0000313" key="1">
    <source>
        <dbReference type="EMBL" id="CAK9328997.1"/>
    </source>
</evidence>
<name>A0ABP0Z881_9ROSI</name>
<proteinExistence type="predicted"/>
<evidence type="ECO:0000313" key="2">
    <source>
        <dbReference type="Proteomes" id="UP001642487"/>
    </source>
</evidence>
<dbReference type="Proteomes" id="UP001642487">
    <property type="component" value="Chromosome 9"/>
</dbReference>
<protein>
    <submittedName>
        <fullName evidence="1">Uncharacterized protein</fullName>
    </submittedName>
</protein>